<accession>A0ABV8VQF7</accession>
<dbReference type="Gene3D" id="1.10.357.10">
    <property type="entry name" value="Tetracycline Repressor, domain 2"/>
    <property type="match status" value="1"/>
</dbReference>
<dbReference type="SUPFAM" id="SSF48498">
    <property type="entry name" value="Tetracyclin repressor-like, C-terminal domain"/>
    <property type="match status" value="1"/>
</dbReference>
<dbReference type="InterPro" id="IPR050109">
    <property type="entry name" value="HTH-type_TetR-like_transc_reg"/>
</dbReference>
<keyword evidence="7" id="KW-1185">Reference proteome</keyword>
<dbReference type="PROSITE" id="PS50977">
    <property type="entry name" value="HTH_TETR_2"/>
    <property type="match status" value="1"/>
</dbReference>
<organism evidence="6 7">
    <name type="scientific">Nocardia halotolerans</name>
    <dbReference type="NCBI Taxonomy" id="1755878"/>
    <lineage>
        <taxon>Bacteria</taxon>
        <taxon>Bacillati</taxon>
        <taxon>Actinomycetota</taxon>
        <taxon>Actinomycetes</taxon>
        <taxon>Mycobacteriales</taxon>
        <taxon>Nocardiaceae</taxon>
        <taxon>Nocardia</taxon>
    </lineage>
</organism>
<proteinExistence type="predicted"/>
<dbReference type="Pfam" id="PF02909">
    <property type="entry name" value="TetR_C_1"/>
    <property type="match status" value="1"/>
</dbReference>
<keyword evidence="2 4" id="KW-0238">DNA-binding</keyword>
<dbReference type="Pfam" id="PF00440">
    <property type="entry name" value="TetR_N"/>
    <property type="match status" value="1"/>
</dbReference>
<evidence type="ECO:0000259" key="5">
    <source>
        <dbReference type="PROSITE" id="PS50977"/>
    </source>
</evidence>
<evidence type="ECO:0000256" key="4">
    <source>
        <dbReference type="PROSITE-ProRule" id="PRU00335"/>
    </source>
</evidence>
<evidence type="ECO:0000313" key="6">
    <source>
        <dbReference type="EMBL" id="MFC4377531.1"/>
    </source>
</evidence>
<dbReference type="Proteomes" id="UP001595844">
    <property type="component" value="Unassembled WGS sequence"/>
</dbReference>
<dbReference type="InterPro" id="IPR036271">
    <property type="entry name" value="Tet_transcr_reg_TetR-rel_C_sf"/>
</dbReference>
<sequence>MPRPRSLTSDDLADAALAVLDDGGLQALTMRAVATELGMSTMALYRYVADRTVLEVLVVERIFADIDLTLPPAADWLERVRLLLDRTRRAAAEHPAAVPLILRHRQSARGSLALMEATLATLTDAGLTGTDRALAQRTLMGHLLGFLQNNHYAALAGPGTAALARLPDDAFPLLARTAADAAGLSPEREFLAGLDIVLAGLRRYLVE</sequence>
<evidence type="ECO:0000256" key="3">
    <source>
        <dbReference type="ARBA" id="ARBA00023163"/>
    </source>
</evidence>
<gene>
    <name evidence="6" type="ORF">ACFO5K_25955</name>
</gene>
<name>A0ABV8VQF7_9NOCA</name>
<comment type="caution">
    <text evidence="6">The sequence shown here is derived from an EMBL/GenBank/DDBJ whole genome shotgun (WGS) entry which is preliminary data.</text>
</comment>
<evidence type="ECO:0000256" key="2">
    <source>
        <dbReference type="ARBA" id="ARBA00023125"/>
    </source>
</evidence>
<dbReference type="PANTHER" id="PTHR30055">
    <property type="entry name" value="HTH-TYPE TRANSCRIPTIONAL REGULATOR RUTR"/>
    <property type="match status" value="1"/>
</dbReference>
<dbReference type="InterPro" id="IPR001647">
    <property type="entry name" value="HTH_TetR"/>
</dbReference>
<protein>
    <submittedName>
        <fullName evidence="6">TetR/AcrR family transcriptional regulator</fullName>
    </submittedName>
</protein>
<dbReference type="SUPFAM" id="SSF46689">
    <property type="entry name" value="Homeodomain-like"/>
    <property type="match status" value="1"/>
</dbReference>
<dbReference type="EMBL" id="JBHSDL010000030">
    <property type="protein sequence ID" value="MFC4377531.1"/>
    <property type="molecule type" value="Genomic_DNA"/>
</dbReference>
<feature type="domain" description="HTH tetR-type" evidence="5">
    <location>
        <begin position="6"/>
        <end position="66"/>
    </location>
</feature>
<feature type="DNA-binding region" description="H-T-H motif" evidence="4">
    <location>
        <begin position="29"/>
        <end position="48"/>
    </location>
</feature>
<keyword evidence="1" id="KW-0805">Transcription regulation</keyword>
<evidence type="ECO:0000313" key="7">
    <source>
        <dbReference type="Proteomes" id="UP001595844"/>
    </source>
</evidence>
<keyword evidence="3" id="KW-0804">Transcription</keyword>
<reference evidence="7" key="1">
    <citation type="journal article" date="2019" name="Int. J. Syst. Evol. Microbiol.">
        <title>The Global Catalogue of Microorganisms (GCM) 10K type strain sequencing project: providing services to taxonomists for standard genome sequencing and annotation.</title>
        <authorList>
            <consortium name="The Broad Institute Genomics Platform"/>
            <consortium name="The Broad Institute Genome Sequencing Center for Infectious Disease"/>
            <person name="Wu L."/>
            <person name="Ma J."/>
        </authorList>
    </citation>
    <scope>NUCLEOTIDE SEQUENCE [LARGE SCALE GENOMIC DNA]</scope>
    <source>
        <strain evidence="7">IBRC-M 10490</strain>
    </source>
</reference>
<dbReference type="InterPro" id="IPR004111">
    <property type="entry name" value="Repressor_TetR_C"/>
</dbReference>
<dbReference type="PANTHER" id="PTHR30055:SF151">
    <property type="entry name" value="TRANSCRIPTIONAL REGULATORY PROTEIN"/>
    <property type="match status" value="1"/>
</dbReference>
<dbReference type="InterPro" id="IPR009057">
    <property type="entry name" value="Homeodomain-like_sf"/>
</dbReference>
<evidence type="ECO:0000256" key="1">
    <source>
        <dbReference type="ARBA" id="ARBA00023015"/>
    </source>
</evidence>
<dbReference type="RefSeq" id="WP_378568250.1">
    <property type="nucleotide sequence ID" value="NZ_JBHSDL010000030.1"/>
</dbReference>